<accession>A0A9P8SHF5</accession>
<feature type="domain" description="Heterokaryon incompatibility" evidence="1">
    <location>
        <begin position="190"/>
        <end position="339"/>
    </location>
</feature>
<comment type="caution">
    <text evidence="2">The sequence shown here is derived from an EMBL/GenBank/DDBJ whole genome shotgun (WGS) entry which is preliminary data.</text>
</comment>
<dbReference type="InterPro" id="IPR010730">
    <property type="entry name" value="HET"/>
</dbReference>
<sequence>MEEQRPSHLCPICRHILRPVVLAQPTAQTFEVFVDAVEKRCVICFVVWNLSHDCRHLWVASPQLWKPLQYRPYKDYDAASVINILVVYHKPASNQVAEVEFRLIPINDPEFQEQRQLPHVAAQVSPEATLALGQSWLANCMSSHPGCSQQQHGMQKWHPTRLVDVGTQDSAIWKVCLVAQDGVSPPWAEYLTLSYRWAPNPKILLTSSNVQELRQLGRPISTLPILFRDVIAVARHFRVRYIWIDALCIMQDSQADWEAEAPTMQHVYSNSSCNVAASASRCPDESLFQPRDVDMIRPGLVESSLFSSQSAVHYILDESYWDRQMLNSPLQNRGWVFQERFLAPRVLYFAHHQLLWECFTSHRCEVFPQGIPTHWSSADAGKMSYDTLRLWTDLVQQYSHCQLSKPSDKLFAMAGIAKLFQETTGDEYLAGLWRSRLPAMLDWRVHVPQPRQNLEHMAPSWSWASVGGLVRPYGISLDAELLVELISAQVVTRTPDPMSAAEGGSITLRGRLVRVVCRVAGAHLVSFEFMDRSPAKPRFSVQVFPDFSDTCLEQGSIVSCMPLKLDYYTDESDGSKRPHIFCLVLEQIPEEPECQRRYRRIGHFVVDSWGKTEMFCSGELSVFDIV</sequence>
<evidence type="ECO:0000259" key="1">
    <source>
        <dbReference type="Pfam" id="PF06985"/>
    </source>
</evidence>
<name>A0A9P8SHF5_9HYPO</name>
<evidence type="ECO:0000313" key="3">
    <source>
        <dbReference type="Proteomes" id="UP000824596"/>
    </source>
</evidence>
<dbReference type="Pfam" id="PF06985">
    <property type="entry name" value="HET"/>
    <property type="match status" value="1"/>
</dbReference>
<dbReference type="AlphaFoldDB" id="A0A9P8SHF5"/>
<evidence type="ECO:0000313" key="2">
    <source>
        <dbReference type="EMBL" id="KAH0961490.1"/>
    </source>
</evidence>
<protein>
    <submittedName>
        <fullName evidence="2">Heterokaryon incompatibility protein (HET) domain-containing protein</fullName>
    </submittedName>
</protein>
<proteinExistence type="predicted"/>
<dbReference type="PANTHER" id="PTHR33112">
    <property type="entry name" value="DOMAIN PROTEIN, PUTATIVE-RELATED"/>
    <property type="match status" value="1"/>
</dbReference>
<gene>
    <name evidence="2" type="ORF">HRG_07568</name>
</gene>
<keyword evidence="3" id="KW-1185">Reference proteome</keyword>
<dbReference type="OrthoDB" id="4928203at2759"/>
<dbReference type="PANTHER" id="PTHR33112:SF10">
    <property type="entry name" value="TOL"/>
    <property type="match status" value="1"/>
</dbReference>
<dbReference type="Proteomes" id="UP000824596">
    <property type="component" value="Unassembled WGS sequence"/>
</dbReference>
<organism evidence="2 3">
    <name type="scientific">Hirsutella rhossiliensis</name>
    <dbReference type="NCBI Taxonomy" id="111463"/>
    <lineage>
        <taxon>Eukaryota</taxon>
        <taxon>Fungi</taxon>
        <taxon>Dikarya</taxon>
        <taxon>Ascomycota</taxon>
        <taxon>Pezizomycotina</taxon>
        <taxon>Sordariomycetes</taxon>
        <taxon>Hypocreomycetidae</taxon>
        <taxon>Hypocreales</taxon>
        <taxon>Ophiocordycipitaceae</taxon>
        <taxon>Hirsutella</taxon>
    </lineage>
</organism>
<dbReference type="EMBL" id="JAIZPD010000008">
    <property type="protein sequence ID" value="KAH0961490.1"/>
    <property type="molecule type" value="Genomic_DNA"/>
</dbReference>
<dbReference type="RefSeq" id="XP_044719003.1">
    <property type="nucleotide sequence ID" value="XM_044866039.1"/>
</dbReference>
<reference evidence="2" key="1">
    <citation type="submission" date="2021-09" db="EMBL/GenBank/DDBJ databases">
        <title>A high-quality genome of the endoparasitic fungus Hirsutella rhossiliensis with a comparison of Hirsutella genomes reveals transposable elements contributing to genome size variation.</title>
        <authorList>
            <person name="Lin R."/>
            <person name="Jiao Y."/>
            <person name="Sun X."/>
            <person name="Ling J."/>
            <person name="Xie B."/>
            <person name="Cheng X."/>
        </authorList>
    </citation>
    <scope>NUCLEOTIDE SEQUENCE</scope>
    <source>
        <strain evidence="2">HR02</strain>
    </source>
</reference>
<dbReference type="GeneID" id="68356697"/>